<name>T1R0R0_9ABAC</name>
<feature type="domain" description="dUTPase-like" evidence="5">
    <location>
        <begin position="37"/>
        <end position="165"/>
    </location>
</feature>
<dbReference type="GO" id="GO:0004170">
    <property type="term" value="F:dUTP diphosphatase activity"/>
    <property type="evidence" value="ECO:0007669"/>
    <property type="project" value="UniProtKB-EC"/>
</dbReference>
<keyword evidence="3" id="KW-0378">Hydrolase</keyword>
<dbReference type="EMBL" id="JX560542">
    <property type="protein sequence ID" value="AGE61828.1"/>
    <property type="molecule type" value="Genomic_DNA"/>
</dbReference>
<dbReference type="EMBL" id="JX560539">
    <property type="protein sequence ID" value="AGE61378.1"/>
    <property type="molecule type" value="Genomic_DNA"/>
</dbReference>
<dbReference type="NCBIfam" id="TIGR00576">
    <property type="entry name" value="dut"/>
    <property type="match status" value="1"/>
</dbReference>
<reference evidence="6" key="2">
    <citation type="journal article" date="2013" name="Genome Announc.">
        <title>Complete Genome Sequences of Five Chrysodeixis chalcites Nucleopolyhedrovirus Genotypes from a Canary Islands Isolate.</title>
        <authorList>
            <person name="Bernal A."/>
            <person name="Williams T."/>
            <person name="Munoz D."/>
            <person name="Caballero P."/>
            <person name="Simon O."/>
        </authorList>
    </citation>
    <scope>NUCLEOTIDE SEQUENCE</scope>
    <source>
        <strain evidence="6">TF1</strain>
    </source>
</reference>
<dbReference type="Gene3D" id="2.70.40.10">
    <property type="match status" value="1"/>
</dbReference>
<dbReference type="SUPFAM" id="SSF51283">
    <property type="entry name" value="dUTPase-like"/>
    <property type="match status" value="1"/>
</dbReference>
<organism evidence="7">
    <name type="scientific">Chrysodeixis chalcites nucleopolyhedrovirus</name>
    <dbReference type="NCBI Taxonomy" id="320432"/>
    <lineage>
        <taxon>Viruses</taxon>
        <taxon>Viruses incertae sedis</taxon>
        <taxon>Naldaviricetes</taxon>
        <taxon>Lefavirales</taxon>
        <taxon>Baculoviridae</taxon>
        <taxon>Alphabaculovirus</taxon>
        <taxon>Alphabaculovirus chrychalcites</taxon>
    </lineage>
</organism>
<dbReference type="GO" id="GO:0006226">
    <property type="term" value="P:dUMP biosynthetic process"/>
    <property type="evidence" value="ECO:0007669"/>
    <property type="project" value="InterPro"/>
</dbReference>
<evidence type="ECO:0000256" key="4">
    <source>
        <dbReference type="ARBA" id="ARBA00023080"/>
    </source>
</evidence>
<dbReference type="GO" id="GO:0046081">
    <property type="term" value="P:dUTP catabolic process"/>
    <property type="evidence" value="ECO:0007669"/>
    <property type="project" value="InterPro"/>
</dbReference>
<keyword evidence="4" id="KW-0546">Nucleotide metabolism</keyword>
<evidence type="ECO:0000313" key="7">
    <source>
        <dbReference type="EMBL" id="AGE61828.1"/>
    </source>
</evidence>
<dbReference type="InterPro" id="IPR036157">
    <property type="entry name" value="dUTPase-like_sf"/>
</dbReference>
<evidence type="ECO:0000256" key="3">
    <source>
        <dbReference type="ARBA" id="ARBA00022801"/>
    </source>
</evidence>
<evidence type="ECO:0000256" key="2">
    <source>
        <dbReference type="ARBA" id="ARBA00012379"/>
    </source>
</evidence>
<evidence type="ECO:0000256" key="1">
    <source>
        <dbReference type="ARBA" id="ARBA00006581"/>
    </source>
</evidence>
<dbReference type="InterPro" id="IPR008181">
    <property type="entry name" value="dUTPase"/>
</dbReference>
<reference evidence="7" key="1">
    <citation type="submission" date="2012-08" db="EMBL/GenBank/DDBJ databases">
        <title>Sequences comparision among Chrysodeixis chalcites nucleopolyhedrovirus genotypes from a field strain of the Canary Islands.</title>
        <authorList>
            <person name="Bernal A."/>
            <person name="Simon O."/>
            <person name="Palma L."/>
            <person name="Williams T."/>
            <person name="Caballero P."/>
        </authorList>
    </citation>
    <scope>NUCLEOTIDE SEQUENCE</scope>
    <source>
        <strain evidence="7">TF1</strain>
    </source>
</reference>
<dbReference type="InterPro" id="IPR029054">
    <property type="entry name" value="dUTPase-like"/>
</dbReference>
<dbReference type="EC" id="3.6.1.23" evidence="2"/>
<protein>
    <recommendedName>
        <fullName evidence="2">dUTP diphosphatase</fullName>
        <ecNumber evidence="2">3.6.1.23</ecNumber>
    </recommendedName>
</protein>
<sequence>MSTANKRSRLSIEDCSDNEYYHQEQHENMYFKKLNKDAIAPQRATLGSAGYDLYTPTDVCLKPQKWTVVDIGIAIQLPPKRYGRIAERSGLATKHGIGIQAGVIDTDYRGPVGVCLINRSKKEYNFKKGDKIAQMIIESYHTPNVIMVDELDDTDRGSGGFGSTGQ</sequence>
<evidence type="ECO:0000259" key="5">
    <source>
        <dbReference type="Pfam" id="PF00692"/>
    </source>
</evidence>
<comment type="similarity">
    <text evidence="1">Belongs to the dUTPase family.</text>
</comment>
<dbReference type="NCBIfam" id="NF001862">
    <property type="entry name" value="PRK00601.1"/>
    <property type="match status" value="1"/>
</dbReference>
<dbReference type="GO" id="GO:0000287">
    <property type="term" value="F:magnesium ion binding"/>
    <property type="evidence" value="ECO:0007669"/>
    <property type="project" value="InterPro"/>
</dbReference>
<dbReference type="InterPro" id="IPR033704">
    <property type="entry name" value="dUTPase_trimeric"/>
</dbReference>
<dbReference type="CDD" id="cd07557">
    <property type="entry name" value="trimeric_dUTPase"/>
    <property type="match status" value="1"/>
</dbReference>
<evidence type="ECO:0000313" key="6">
    <source>
        <dbReference type="EMBL" id="AGE61378.1"/>
    </source>
</evidence>
<proteinExistence type="inferred from homology"/>
<dbReference type="PANTHER" id="PTHR11241:SF0">
    <property type="entry name" value="DEOXYURIDINE 5'-TRIPHOSPHATE NUCLEOTIDOHYDROLASE"/>
    <property type="match status" value="1"/>
</dbReference>
<dbReference type="PANTHER" id="PTHR11241">
    <property type="entry name" value="DEOXYURIDINE 5'-TRIPHOSPHATE NUCLEOTIDOHYDROLASE"/>
    <property type="match status" value="1"/>
</dbReference>
<accession>T1R0R0</accession>
<dbReference type="Pfam" id="PF00692">
    <property type="entry name" value="dUTPase"/>
    <property type="match status" value="1"/>
</dbReference>
<dbReference type="EMBL" id="JX560540">
    <property type="protein sequence ID" value="AGE61525.1"/>
    <property type="molecule type" value="Genomic_DNA"/>
</dbReference>